<dbReference type="InterPro" id="IPR015010">
    <property type="entry name" value="TERF2IP_Myb"/>
</dbReference>
<proteinExistence type="predicted"/>
<feature type="compositionally biased region" description="Basic and acidic residues" evidence="1">
    <location>
        <begin position="16"/>
        <end position="25"/>
    </location>
</feature>
<keyword evidence="4" id="KW-1185">Reference proteome</keyword>
<dbReference type="InterPro" id="IPR009057">
    <property type="entry name" value="Homeodomain-like_sf"/>
</dbReference>
<evidence type="ECO:0000259" key="2">
    <source>
        <dbReference type="Pfam" id="PF08914"/>
    </source>
</evidence>
<name>A0A9P3PG12_LYOSH</name>
<dbReference type="CDD" id="cd11655">
    <property type="entry name" value="rap1_myb-like"/>
    <property type="match status" value="1"/>
</dbReference>
<feature type="region of interest" description="Disordered" evidence="1">
    <location>
        <begin position="649"/>
        <end position="683"/>
    </location>
</feature>
<dbReference type="OrthoDB" id="435460at2759"/>
<dbReference type="Pfam" id="PF08914">
    <property type="entry name" value="Myb_Rap1"/>
    <property type="match status" value="1"/>
</dbReference>
<feature type="compositionally biased region" description="Basic and acidic residues" evidence="1">
    <location>
        <begin position="271"/>
        <end position="290"/>
    </location>
</feature>
<dbReference type="EMBL" id="BRPK01000002">
    <property type="protein sequence ID" value="GLB34758.1"/>
    <property type="molecule type" value="Genomic_DNA"/>
</dbReference>
<organism evidence="3 4">
    <name type="scientific">Lyophyllum shimeji</name>
    <name type="common">Hon-shimeji</name>
    <name type="synonym">Tricholoma shimeji</name>
    <dbReference type="NCBI Taxonomy" id="47721"/>
    <lineage>
        <taxon>Eukaryota</taxon>
        <taxon>Fungi</taxon>
        <taxon>Dikarya</taxon>
        <taxon>Basidiomycota</taxon>
        <taxon>Agaricomycotina</taxon>
        <taxon>Agaricomycetes</taxon>
        <taxon>Agaricomycetidae</taxon>
        <taxon>Agaricales</taxon>
        <taxon>Tricholomatineae</taxon>
        <taxon>Lyophyllaceae</taxon>
        <taxon>Lyophyllum</taxon>
    </lineage>
</organism>
<dbReference type="Proteomes" id="UP001063166">
    <property type="component" value="Unassembled WGS sequence"/>
</dbReference>
<accession>A0A9P3PG12</accession>
<feature type="domain" description="TERF2-interacting telomeric protein 1 Myb" evidence="2">
    <location>
        <begin position="139"/>
        <end position="204"/>
    </location>
</feature>
<dbReference type="AlphaFoldDB" id="A0A9P3PG12"/>
<reference evidence="3" key="1">
    <citation type="submission" date="2022-07" db="EMBL/GenBank/DDBJ databases">
        <title>The genome of Lyophyllum shimeji provides insight into the initial evolution of ectomycorrhizal fungal genome.</title>
        <authorList>
            <person name="Kobayashi Y."/>
            <person name="Shibata T."/>
            <person name="Hirakawa H."/>
            <person name="Shigenobu S."/>
            <person name="Nishiyama T."/>
            <person name="Yamada A."/>
            <person name="Hasebe M."/>
            <person name="Kawaguchi M."/>
        </authorList>
    </citation>
    <scope>NUCLEOTIDE SEQUENCE</scope>
    <source>
        <strain evidence="3">AT787</strain>
    </source>
</reference>
<evidence type="ECO:0000313" key="4">
    <source>
        <dbReference type="Proteomes" id="UP001063166"/>
    </source>
</evidence>
<comment type="caution">
    <text evidence="3">The sequence shown here is derived from an EMBL/GenBank/DDBJ whole genome shotgun (WGS) entry which is preliminary data.</text>
</comment>
<feature type="compositionally biased region" description="Basic and acidic residues" evidence="1">
    <location>
        <begin position="579"/>
        <end position="596"/>
    </location>
</feature>
<sequence length="683" mass="77721">MQQEEEESEPEFAEPYAREQPETRNRVFEDEEGYPICFAIHKSVTDKFAINSLTRDIEDNGGVVRPDDYGVDTVLVHPLYPLKDHLQTSYECCFDNVRSQIWVEPTTFVQHCIREGSVRHRPRPRKGMGGSLKPYRVPFTQEDDENLARYLAHRIPDSEAGGRRGYGVFQDLERAHMADPEMHSWAKRHPWQSWRNRYNKDVERFDRMIDYYVRRDKPTVKQRYPLDRRLVRRRLGRGPQTNYIEEPEQHLASPAAKRRRLGDSQVTVVEDIEKHERPAWKAKGKERASDSDLESEDQLSDDRFRSLFGDFEPDEPGPSVSQRAQVTYADRERPIRRSSPPPFPTQPRTSQATLVASAPLPRGHRAHIPRQHLLHPSPQEPERRIASPVQESIHVEPTPDVVDGPADNELRVPPALSGASRVSHATSRALGTMTHATAASATSPLQRRAVKKARRPEPEPPAPITSPDHAPYRNTRSRSRSVEITALPGRSKARAGKRMVAEEEQLPALTSLEEVPNEDDVETLQSQEIGSASAPAGETLEEEKNVEDFLVNNMSGRSQVTEESARDVDEASDDEMDSDDARTDQMLRRPPPERASQRPISIFNIEPEGYRSILAPVKFEASSVRSAQQRRFDTLKTYRGIKVRPRDCTPTHISATDADQPPRSCTTELGVERRAISDKWDQS</sequence>
<feature type="compositionally biased region" description="Acidic residues" evidence="1">
    <location>
        <begin position="1"/>
        <end position="12"/>
    </location>
</feature>
<feature type="compositionally biased region" description="Basic residues" evidence="1">
    <location>
        <begin position="362"/>
        <end position="373"/>
    </location>
</feature>
<evidence type="ECO:0000313" key="3">
    <source>
        <dbReference type="EMBL" id="GLB34758.1"/>
    </source>
</evidence>
<dbReference type="Gene3D" id="1.10.10.60">
    <property type="entry name" value="Homeodomain-like"/>
    <property type="match status" value="1"/>
</dbReference>
<protein>
    <recommendedName>
        <fullName evidence="2">TERF2-interacting telomeric protein 1 Myb domain-containing protein</fullName>
    </recommendedName>
</protein>
<feature type="region of interest" description="Disordered" evidence="1">
    <location>
        <begin position="1"/>
        <end position="25"/>
    </location>
</feature>
<feature type="compositionally biased region" description="Polar residues" evidence="1">
    <location>
        <begin position="552"/>
        <end position="562"/>
    </location>
</feature>
<feature type="compositionally biased region" description="Basic and acidic residues" evidence="1">
    <location>
        <begin position="670"/>
        <end position="683"/>
    </location>
</feature>
<feature type="region of interest" description="Disordered" evidence="1">
    <location>
        <begin position="237"/>
        <end position="600"/>
    </location>
</feature>
<gene>
    <name evidence="3" type="ORF">LshimejAT787_0203230</name>
</gene>
<dbReference type="SUPFAM" id="SSF46689">
    <property type="entry name" value="Homeodomain-like"/>
    <property type="match status" value="1"/>
</dbReference>
<feature type="compositionally biased region" description="Low complexity" evidence="1">
    <location>
        <begin position="432"/>
        <end position="443"/>
    </location>
</feature>
<evidence type="ECO:0000256" key="1">
    <source>
        <dbReference type="SAM" id="MobiDB-lite"/>
    </source>
</evidence>